<name>A0A646IKX8_9ACTN</name>
<keyword evidence="4 6" id="KW-1133">Transmembrane helix</keyword>
<feature type="non-terminal residue" evidence="8">
    <location>
        <position position="1"/>
    </location>
</feature>
<dbReference type="AlphaFoldDB" id="A0A646IKX8"/>
<sequence>VLLVRKVWRGWRELMSDERLPRTSMPRVDASVTWIGFALILASSMGLEAIRMYSLHMKLPRAPGGVLGDVIGGAMQHSLGFTGGTLALLFTFLVGLSLFFHFSWLNLAEQIGAGVEMLFVGFKTRRESKQDRAIGEAAKVQREEVVET</sequence>
<feature type="non-terminal residue" evidence="8">
    <location>
        <position position="148"/>
    </location>
</feature>
<comment type="subcellular location">
    <subcellularLocation>
        <location evidence="1">Cell membrane</location>
        <topology evidence="1">Multi-pass membrane protein</topology>
    </subcellularLocation>
</comment>
<organism evidence="8">
    <name type="scientific">Streptomyces alkaliphilus</name>
    <dbReference type="NCBI Taxonomy" id="1472722"/>
    <lineage>
        <taxon>Bacteria</taxon>
        <taxon>Bacillati</taxon>
        <taxon>Actinomycetota</taxon>
        <taxon>Actinomycetes</taxon>
        <taxon>Kitasatosporales</taxon>
        <taxon>Streptomycetaceae</taxon>
        <taxon>Streptomyces</taxon>
    </lineage>
</organism>
<evidence type="ECO:0000259" key="7">
    <source>
        <dbReference type="Pfam" id="PF13491"/>
    </source>
</evidence>
<evidence type="ECO:0000256" key="3">
    <source>
        <dbReference type="ARBA" id="ARBA00022692"/>
    </source>
</evidence>
<evidence type="ECO:0000256" key="4">
    <source>
        <dbReference type="ARBA" id="ARBA00022989"/>
    </source>
</evidence>
<dbReference type="RefSeq" id="WP_173019781.1">
    <property type="nucleotide sequence ID" value="NZ_VJYJ02001669.1"/>
</dbReference>
<dbReference type="EMBL" id="VJYJ02001669">
    <property type="protein sequence ID" value="MQS10524.1"/>
    <property type="molecule type" value="Genomic_DNA"/>
</dbReference>
<feature type="transmembrane region" description="Helical" evidence="6">
    <location>
        <begin position="79"/>
        <end position="98"/>
    </location>
</feature>
<dbReference type="Proteomes" id="UP000315516">
    <property type="component" value="Unassembled WGS sequence"/>
</dbReference>
<keyword evidence="5 6" id="KW-0472">Membrane</keyword>
<feature type="transmembrane region" description="Helical" evidence="6">
    <location>
        <begin position="31"/>
        <end position="50"/>
    </location>
</feature>
<dbReference type="InterPro" id="IPR025199">
    <property type="entry name" value="FtsK_4TM"/>
</dbReference>
<reference evidence="8" key="1">
    <citation type="submission" date="2019-10" db="EMBL/GenBank/DDBJ databases">
        <title>Streptomyces sp. nov., a novel actinobacterium isolated from alkaline environment.</title>
        <authorList>
            <person name="Golinska P."/>
        </authorList>
    </citation>
    <scope>NUCLEOTIDE SEQUENCE</scope>
    <source>
        <strain evidence="8">IF17</strain>
    </source>
</reference>
<evidence type="ECO:0000256" key="6">
    <source>
        <dbReference type="SAM" id="Phobius"/>
    </source>
</evidence>
<protein>
    <submittedName>
        <fullName evidence="8">DNA translocase FtsK</fullName>
    </submittedName>
</protein>
<evidence type="ECO:0000313" key="8">
    <source>
        <dbReference type="EMBL" id="MQS10524.1"/>
    </source>
</evidence>
<proteinExistence type="predicted"/>
<evidence type="ECO:0000256" key="5">
    <source>
        <dbReference type="ARBA" id="ARBA00023136"/>
    </source>
</evidence>
<gene>
    <name evidence="8" type="ORF">FNX48_026210</name>
</gene>
<keyword evidence="2" id="KW-1003">Cell membrane</keyword>
<keyword evidence="3 6" id="KW-0812">Transmembrane</keyword>
<dbReference type="GO" id="GO:0005886">
    <property type="term" value="C:plasma membrane"/>
    <property type="evidence" value="ECO:0007669"/>
    <property type="project" value="UniProtKB-SubCell"/>
</dbReference>
<evidence type="ECO:0000256" key="1">
    <source>
        <dbReference type="ARBA" id="ARBA00004651"/>
    </source>
</evidence>
<evidence type="ECO:0000256" key="2">
    <source>
        <dbReference type="ARBA" id="ARBA00022475"/>
    </source>
</evidence>
<accession>A0A646IKX8</accession>
<dbReference type="Pfam" id="PF13491">
    <property type="entry name" value="FtsK_4TM"/>
    <property type="match status" value="1"/>
</dbReference>
<feature type="domain" description="DNA translocase FtsK 4TM region" evidence="7">
    <location>
        <begin position="24"/>
        <end position="112"/>
    </location>
</feature>
<comment type="caution">
    <text evidence="8">The sequence shown here is derived from an EMBL/GenBank/DDBJ whole genome shotgun (WGS) entry which is preliminary data.</text>
</comment>